<evidence type="ECO:0000313" key="7">
    <source>
        <dbReference type="EMBL" id="KAK2631986.1"/>
    </source>
</evidence>
<dbReference type="SUPFAM" id="SSF53756">
    <property type="entry name" value="UDP-Glycosyltransferase/glycogen phosphorylase"/>
    <property type="match status" value="1"/>
</dbReference>
<organism evidence="8">
    <name type="scientific">Eucalyptus grandis</name>
    <name type="common">Flooded gum</name>
    <dbReference type="NCBI Taxonomy" id="71139"/>
    <lineage>
        <taxon>Eukaryota</taxon>
        <taxon>Viridiplantae</taxon>
        <taxon>Streptophyta</taxon>
        <taxon>Embryophyta</taxon>
        <taxon>Tracheophyta</taxon>
        <taxon>Spermatophyta</taxon>
        <taxon>Magnoliopsida</taxon>
        <taxon>eudicotyledons</taxon>
        <taxon>Gunneridae</taxon>
        <taxon>Pentapetalae</taxon>
        <taxon>rosids</taxon>
        <taxon>malvids</taxon>
        <taxon>Myrtales</taxon>
        <taxon>Myrtaceae</taxon>
        <taxon>Myrtoideae</taxon>
        <taxon>Eucalypteae</taxon>
        <taxon>Eucalyptus</taxon>
    </lineage>
</organism>
<dbReference type="AlphaFoldDB" id="A0A058ZSN4"/>
<dbReference type="Pfam" id="PF03016">
    <property type="entry name" value="Exostosin_GT47"/>
    <property type="match status" value="1"/>
</dbReference>
<gene>
    <name evidence="8" type="ORF">EUGRSUZ_L02165</name>
</gene>
<evidence type="ECO:0000259" key="6">
    <source>
        <dbReference type="Pfam" id="PF03016"/>
    </source>
</evidence>
<dbReference type="PANTHER" id="PTHR11062:SF365">
    <property type="entry name" value="EXOSTOSIN GT47 DOMAIN-CONTAINING PROTEIN"/>
    <property type="match status" value="1"/>
</dbReference>
<dbReference type="EMBL" id="KK199390">
    <property type="protein sequence ID" value="KCW44366.1"/>
    <property type="molecule type" value="Genomic_DNA"/>
</dbReference>
<evidence type="ECO:0000256" key="3">
    <source>
        <dbReference type="ARBA" id="ARBA00022676"/>
    </source>
</evidence>
<name>A0A058ZSN4_EUCGR</name>
<proteinExistence type="inferred from homology"/>
<dbReference type="InterPro" id="IPR040911">
    <property type="entry name" value="Exostosin_GT47"/>
</dbReference>
<dbReference type="EMBL" id="MU848873">
    <property type="protein sequence ID" value="KAK2631986.1"/>
    <property type="molecule type" value="Genomic_DNA"/>
</dbReference>
<dbReference type="FunCoup" id="A0A058ZSN4">
    <property type="interactions" value="5"/>
</dbReference>
<dbReference type="STRING" id="71139.A0A058ZSN4"/>
<comment type="similarity">
    <text evidence="2">Belongs to the glycosyltransferase 47 family.</text>
</comment>
<feature type="domain" description="Exostosin GT47" evidence="6">
    <location>
        <begin position="51"/>
        <end position="347"/>
    </location>
</feature>
<keyword evidence="3" id="KW-0328">Glycosyltransferase</keyword>
<accession>A0A058ZSN4</accession>
<keyword evidence="4" id="KW-0812">Transmembrane</keyword>
<evidence type="ECO:0000313" key="8">
    <source>
        <dbReference type="EMBL" id="KCW44366.1"/>
    </source>
</evidence>
<reference evidence="7" key="4">
    <citation type="submission" date="2023-07" db="EMBL/GenBank/DDBJ databases">
        <authorList>
            <person name="Myburg A.A."/>
            <person name="Grattapaglia D."/>
            <person name="Tuskan G.A."/>
            <person name="Hellsten U."/>
            <person name="Hayes R.D."/>
            <person name="Grimwood J."/>
            <person name="Jenkins J."/>
            <person name="Lindquist E."/>
            <person name="Tice H."/>
            <person name="Bauer D."/>
            <person name="Goodstein D.M."/>
            <person name="Dubchak I."/>
            <person name="Poliakov A."/>
            <person name="Mizrachi E."/>
            <person name="Kullan A.R."/>
            <person name="Hussey S.G."/>
            <person name="Pinard D."/>
            <person name="Van D.M."/>
            <person name="Singh P."/>
            <person name="Van J.I."/>
            <person name="Silva-Junior O.B."/>
            <person name="Togawa R.C."/>
            <person name="Pappas M.R."/>
            <person name="Faria D.A."/>
            <person name="Sansaloni C.P."/>
            <person name="Petroli C.D."/>
            <person name="Yang X."/>
            <person name="Ranjan P."/>
            <person name="Tschaplinski T.J."/>
            <person name="Ye C.Y."/>
            <person name="Li T."/>
            <person name="Sterck L."/>
            <person name="Vanneste K."/>
            <person name="Murat F."/>
            <person name="Soler M."/>
            <person name="Clemente H.S."/>
            <person name="Saidi N."/>
            <person name="Cassan-Wang H."/>
            <person name="Dunand C."/>
            <person name="Hefer C.A."/>
            <person name="Bornberg-Bauer E."/>
            <person name="Kersting A.R."/>
            <person name="Vining K."/>
            <person name="Amarasinghe V."/>
            <person name="Ranik M."/>
            <person name="Naithani S."/>
            <person name="Elser J."/>
            <person name="Boyd A.E."/>
            <person name="Liston A."/>
            <person name="Spatafora J.W."/>
            <person name="Dharmwardhana P."/>
            <person name="Raja R."/>
            <person name="Sullivan C."/>
            <person name="Romanel E."/>
            <person name="Alves-Ferreira M."/>
            <person name="Kulheim C."/>
            <person name="Foley W."/>
            <person name="Carocha V."/>
            <person name="Paiva J."/>
            <person name="Kudrna D."/>
            <person name="Brommonschenkel S.H."/>
            <person name="Pasquali G."/>
            <person name="Byrne M."/>
            <person name="Rigault P."/>
            <person name="Tibbits J."/>
            <person name="Spokevicius A."/>
            <person name="Jones R.C."/>
            <person name="Steane D.A."/>
            <person name="Vaillancourt R.E."/>
            <person name="Potts B.M."/>
            <person name="Joubert F."/>
            <person name="Barry K."/>
            <person name="Pappas G.J."/>
            <person name="Strauss S.H."/>
            <person name="Jaiswal P."/>
            <person name="Grima-Pettenati J."/>
            <person name="Salse J."/>
            <person name="Van D.P."/>
            <person name="Rokhsar D.S."/>
            <person name="Schmutz J."/>
        </authorList>
    </citation>
    <scope>NUCLEOTIDE SEQUENCE</scope>
    <source>
        <tissue evidence="7">Leaf extractions</tissue>
    </source>
</reference>
<keyword evidence="9" id="KW-1185">Reference proteome</keyword>
<dbReference type="eggNOG" id="KOG1021">
    <property type="taxonomic scope" value="Eukaryota"/>
</dbReference>
<dbReference type="InterPro" id="IPR004263">
    <property type="entry name" value="Exostosin"/>
</dbReference>
<evidence type="ECO:0000256" key="5">
    <source>
        <dbReference type="ARBA" id="ARBA00023034"/>
    </source>
</evidence>
<dbReference type="InParanoid" id="A0A058ZSN4"/>
<keyword evidence="5" id="KW-0333">Golgi apparatus</keyword>
<keyword evidence="3" id="KW-0808">Transferase</keyword>
<dbReference type="PANTHER" id="PTHR11062">
    <property type="entry name" value="EXOSTOSIN HEPARAN SULFATE GLYCOSYLTRANSFERASE -RELATED"/>
    <property type="match status" value="1"/>
</dbReference>
<sequence>QKRARVAVDRREESLARARAAIRRASGGKTTTVVNSTSHYQEDRFVPSGPVYRNPRAFHQSHIEMEKRFKVWSYKEGDQPLFHKGPMNDIYSIEGHFIDELEGGRSPFSARRPDEALAFFIPVSIVNIIEFVYRPYTTYARDQLQAIVEDYIGLVSRRHPHWNRTGGADHFMISCHDWAPEVSNGHPQLFKHFIRVLCNANSSEGFRPSRDVSLPEIFLPRGKLLSPRPAPPPDNRLVLAFFAGGAHGPVRKELLRHWKDKDDQVRVHGYLSKTLNYTELMGRSKFCLCPSGYEVASPRVVESIYAGCVPVIISDGYVLPFSDVLDWSKFSVHIPVSRIPDIKRILEGVPAEEYRKKQRRVVEVQRHFVVNRPAKPYDMMHMAMHSVWLRRLNLKLPL</sequence>
<comment type="subcellular location">
    <subcellularLocation>
        <location evidence="1">Golgi apparatus membrane</location>
        <topology evidence="1">Single-pass type II membrane protein</topology>
    </subcellularLocation>
</comment>
<evidence type="ECO:0000256" key="4">
    <source>
        <dbReference type="ARBA" id="ARBA00022968"/>
    </source>
</evidence>
<protein>
    <recommendedName>
        <fullName evidence="6">Exostosin GT47 domain-containing protein</fullName>
    </recommendedName>
</protein>
<dbReference type="Gene3D" id="3.40.50.2000">
    <property type="entry name" value="Glycogen Phosphorylase B"/>
    <property type="match status" value="1"/>
</dbReference>
<dbReference type="Gramene" id="KCW44366">
    <property type="protein sequence ID" value="KCW44366"/>
    <property type="gene ID" value="EUGRSUZ_L02165"/>
</dbReference>
<evidence type="ECO:0000256" key="1">
    <source>
        <dbReference type="ARBA" id="ARBA00004323"/>
    </source>
</evidence>
<dbReference type="Proteomes" id="UP000030711">
    <property type="component" value="Unassembled WGS sequence"/>
</dbReference>
<feature type="non-terminal residue" evidence="8">
    <location>
        <position position="1"/>
    </location>
</feature>
<dbReference type="GO" id="GO:0016757">
    <property type="term" value="F:glycosyltransferase activity"/>
    <property type="evidence" value="ECO:0007669"/>
    <property type="project" value="UniProtKB-KW"/>
</dbReference>
<keyword evidence="4" id="KW-0735">Signal-anchor</keyword>
<evidence type="ECO:0000256" key="2">
    <source>
        <dbReference type="ARBA" id="ARBA00010271"/>
    </source>
</evidence>
<reference evidence="7" key="2">
    <citation type="journal article" date="2014" name="Nature">
        <title>The genome of Eucalyptus grandis.</title>
        <authorList>
            <person name="Myburg A.A."/>
            <person name="Grattapaglia D."/>
            <person name="Tuskan G.A."/>
            <person name="Hellsten U."/>
            <person name="Hayes R.D."/>
            <person name="Grimwood J."/>
            <person name="Jenkins J."/>
            <person name="Lindquist E."/>
            <person name="Tice H."/>
            <person name="Bauer D."/>
            <person name="Goodstein D.M."/>
            <person name="Dubchak I."/>
            <person name="Poliakov A."/>
            <person name="Mizrachi E."/>
            <person name="Kullan A.R."/>
            <person name="Hussey S.G."/>
            <person name="Pinard D."/>
            <person name="van der Merwe K."/>
            <person name="Singh P."/>
            <person name="van Jaarsveld I."/>
            <person name="Silva-Junior O.B."/>
            <person name="Togawa R.C."/>
            <person name="Pappas M.R."/>
            <person name="Faria D.A."/>
            <person name="Sansaloni C.P."/>
            <person name="Petroli C.D."/>
            <person name="Yang X."/>
            <person name="Ranjan P."/>
            <person name="Tschaplinski T.J."/>
            <person name="Ye C.Y."/>
            <person name="Li T."/>
            <person name="Sterck L."/>
            <person name="Vanneste K."/>
            <person name="Murat F."/>
            <person name="Soler M."/>
            <person name="Clemente H.S."/>
            <person name="Saidi N."/>
            <person name="Cassan-Wang H."/>
            <person name="Dunand C."/>
            <person name="Hefer C.A."/>
            <person name="Bornberg-Bauer E."/>
            <person name="Kersting A.R."/>
            <person name="Vining K."/>
            <person name="Amarasinghe V."/>
            <person name="Ranik M."/>
            <person name="Naithani S."/>
            <person name="Elser J."/>
            <person name="Boyd A.E."/>
            <person name="Liston A."/>
            <person name="Spatafora J.W."/>
            <person name="Dharmwardhana P."/>
            <person name="Raja R."/>
            <person name="Sullivan C."/>
            <person name="Romanel E."/>
            <person name="Alves-Ferreira M."/>
            <person name="Kulheim C."/>
            <person name="Foley W."/>
            <person name="Carocha V."/>
            <person name="Paiva J."/>
            <person name="Kudrna D."/>
            <person name="Brommonschenkel S.H."/>
            <person name="Pasquali G."/>
            <person name="Byrne M."/>
            <person name="Rigault P."/>
            <person name="Tibbits J."/>
            <person name="Spokevicius A."/>
            <person name="Jones R.C."/>
            <person name="Steane D.A."/>
            <person name="Vaillancourt R.E."/>
            <person name="Potts B.M."/>
            <person name="Joubert F."/>
            <person name="Barry K."/>
            <person name="Pappas G.J."/>
            <person name="Strauss S.H."/>
            <person name="Jaiswal P."/>
            <person name="Grima-Pettenati J."/>
            <person name="Salse J."/>
            <person name="Van de Peer Y."/>
            <person name="Rokhsar D.S."/>
            <person name="Schmutz J."/>
        </authorList>
    </citation>
    <scope>NUCLEOTIDE SEQUENCE</scope>
    <source>
        <tissue evidence="7">Leaf extractions</tissue>
    </source>
</reference>
<reference evidence="7" key="3">
    <citation type="submission" date="2023-04" db="EMBL/GenBank/DDBJ databases">
        <title>WGS assembly of Eucalyptus grandis.</title>
        <authorList>
            <person name="Myburg A."/>
            <person name="Grattapaglia D."/>
            <person name="Tuskan G."/>
            <person name="Hellsten U."/>
            <person name="Hayes R."/>
            <person name="Grimwood J."/>
            <person name="Jenkins J."/>
            <person name="Lindquist E."/>
            <person name="Tice H."/>
            <person name="Bauer D."/>
            <person name="Goodstein D."/>
            <person name="Dubchak I."/>
            <person name="Poliakov A."/>
            <person name="Mizrachi E."/>
            <person name="Kullan A."/>
            <person name="Hussey S."/>
            <person name="Pinard D."/>
            <person name="Van D."/>
            <person name="Singh P."/>
            <person name="Van J."/>
            <person name="Silva-Junior O."/>
            <person name="Togawa R."/>
            <person name="Pappas M."/>
            <person name="Faria D."/>
            <person name="Sansaloni C."/>
            <person name="Petroli C."/>
            <person name="Yang X."/>
            <person name="Ranjan P."/>
            <person name="Tschaplinski T."/>
            <person name="Ye C."/>
            <person name="Li T."/>
            <person name="Sterck L."/>
            <person name="Vanneste K."/>
            <person name="Murat F."/>
            <person name="Soler M."/>
            <person name="Clemente H."/>
            <person name="Saidi N."/>
            <person name="Cassan-Wang H."/>
            <person name="Dunand C."/>
            <person name="Hefer C."/>
            <person name="Bornberg-Bauer E."/>
            <person name="Kersting A."/>
            <person name="Vining K."/>
            <person name="Amarasinghe V."/>
            <person name="Ranik M."/>
            <person name="Naithani S."/>
            <person name="Elser J."/>
            <person name="Boyd A."/>
            <person name="Liston A."/>
            <person name="Spatafora J."/>
            <person name="Dharmwardhana P."/>
            <person name="Raja R."/>
            <person name="Sullivan C."/>
            <person name="Romanel E."/>
            <person name="Alves-Ferreira M."/>
            <person name="Kulheim C."/>
            <person name="Foley W."/>
            <person name="Carocha V."/>
            <person name="Paiva J."/>
            <person name="Kudrna D."/>
            <person name="Brommonschenkel S."/>
            <person name="Pasquali G."/>
            <person name="Byrne M."/>
            <person name="Rigault P."/>
            <person name="Tibbits J."/>
            <person name="Spokevicius A."/>
            <person name="Jones R."/>
            <person name="Steane D."/>
            <person name="Vaillancourt R."/>
            <person name="Potts B."/>
            <person name="Joubert F."/>
            <person name="Barry K."/>
            <person name="Pappas G."/>
            <person name="Strauss S."/>
            <person name="Jaiswal P."/>
            <person name="Grima-Pettenati J."/>
            <person name="Salse J."/>
            <person name="Van D."/>
            <person name="Rokhsar D."/>
            <person name="Schmutz J."/>
        </authorList>
    </citation>
    <scope>NUCLEOTIDE SEQUENCE</scope>
    <source>
        <tissue evidence="7">Leaf extractions</tissue>
    </source>
</reference>
<reference evidence="8" key="1">
    <citation type="submission" date="2013-07" db="EMBL/GenBank/DDBJ databases">
        <title>The genome of Eucalyptus grandis.</title>
        <authorList>
            <person name="Schmutz J."/>
            <person name="Hayes R."/>
            <person name="Myburg A."/>
            <person name="Tuskan G."/>
            <person name="Grattapaglia D."/>
            <person name="Rokhsar D.S."/>
        </authorList>
    </citation>
    <scope>NUCLEOTIDE SEQUENCE</scope>
    <source>
        <tissue evidence="8">Leaf extractions</tissue>
    </source>
</reference>
<dbReference type="OMA" id="PAKPYDI"/>
<evidence type="ECO:0000313" key="9">
    <source>
        <dbReference type="Proteomes" id="UP000030711"/>
    </source>
</evidence>
<dbReference type="GO" id="GO:0000139">
    <property type="term" value="C:Golgi membrane"/>
    <property type="evidence" value="ECO:0007669"/>
    <property type="project" value="UniProtKB-SubCell"/>
</dbReference>